<comment type="caution">
    <text evidence="1">The sequence shown here is derived from an EMBL/GenBank/DDBJ whole genome shotgun (WGS) entry which is preliminary data.</text>
</comment>
<proteinExistence type="predicted"/>
<organism evidence="1 2">
    <name type="scientific">Diphasiastrum complanatum</name>
    <name type="common">Issler's clubmoss</name>
    <name type="synonym">Lycopodium complanatum</name>
    <dbReference type="NCBI Taxonomy" id="34168"/>
    <lineage>
        <taxon>Eukaryota</taxon>
        <taxon>Viridiplantae</taxon>
        <taxon>Streptophyta</taxon>
        <taxon>Embryophyta</taxon>
        <taxon>Tracheophyta</taxon>
        <taxon>Lycopodiopsida</taxon>
        <taxon>Lycopodiales</taxon>
        <taxon>Lycopodiaceae</taxon>
        <taxon>Lycopodioideae</taxon>
        <taxon>Diphasiastrum</taxon>
    </lineage>
</organism>
<dbReference type="Proteomes" id="UP001162992">
    <property type="component" value="Chromosome 21"/>
</dbReference>
<dbReference type="EMBL" id="CM055112">
    <property type="protein sequence ID" value="KAJ7518076.1"/>
    <property type="molecule type" value="Genomic_DNA"/>
</dbReference>
<accession>A0ACC2AKT8</accession>
<sequence length="837" mass="94054">MHQTSLPLPSMNSRRFVDWDEQFVSHDRGSRVVHYYLKDHNGHAILAVIGTERSLRHMVYVVCDDFLPLAGLDKSTTAAFKWRARREVVEWLTSLIAKSRSSSTFNDMHIPGSPKHDQSPISELDATSHDEDMEGWETVDEDRDHGHEHVPKNHCTGKTGAVLWVGTSWSCRKRLRHYNSFQRNGITISVQDFVYVMSEEKEHHIGYVEDMYEDKKSRKKLRIRWFHKTNELFCKIPPPTPHFREVFYTPFPQVLSVECVDGLATVLKPEHFEKCSQTLPPEAMADIHLCSRQFDGEGIKPFNICEVKGYWHQKAFKTLDLSLPLQSPPNDYLGSDDMEADEEEDIEPGNVIKRGPRTVRYCRRRIGNADSTNVCSLMNLACGSAQNQSCFTAHGNTDIIYSQRLDGTSSLALGVNFSTGQEQADQRFMLFDVGDKIEALSEDSGIRGCWFKGTVTRRVSRRLKIRYDDLVNEDGNGNLEEWVSACKVAALDTLGLRIPGRVTLRPRPSKIAPFTVSEVGLAVDAWWHDGWWEGIITKVLPGGEVQVYFPGESDMSSFQQIDLRESRDWVNGQWVGVKSNPEILSTIDTFSVGELNSVVERQSPLKSSNYPIIVDPPAHVDHRVRQFNSVGGPMDDGVKESLAAEEITAGECANASHASGNEVLQSDITLQRSEAIANFVSSSYNVDESDCTKLLEETSIAKIAKSEHVLHKESGSDDCTCVRCVEVLNLKQLRWKSGRKRQRQGDICTSRMEKSGNQFNKEQARESSAESIQDEDASLSLQEDSSETKWQSVETSDSDLVKTVREGHEGASPMNGPTGGNNIFMNSLPVASLVMSR</sequence>
<evidence type="ECO:0000313" key="1">
    <source>
        <dbReference type="EMBL" id="KAJ7518076.1"/>
    </source>
</evidence>
<gene>
    <name evidence="1" type="ORF">O6H91_21G053800</name>
</gene>
<name>A0ACC2AKT8_DIPCM</name>
<reference evidence="2" key="1">
    <citation type="journal article" date="2024" name="Proc. Natl. Acad. Sci. U.S.A.">
        <title>Extraordinary preservation of gene collinearity over three hundred million years revealed in homosporous lycophytes.</title>
        <authorList>
            <person name="Li C."/>
            <person name="Wickell D."/>
            <person name="Kuo L.Y."/>
            <person name="Chen X."/>
            <person name="Nie B."/>
            <person name="Liao X."/>
            <person name="Peng D."/>
            <person name="Ji J."/>
            <person name="Jenkins J."/>
            <person name="Williams M."/>
            <person name="Shu S."/>
            <person name="Plott C."/>
            <person name="Barry K."/>
            <person name="Rajasekar S."/>
            <person name="Grimwood J."/>
            <person name="Han X."/>
            <person name="Sun S."/>
            <person name="Hou Z."/>
            <person name="He W."/>
            <person name="Dai G."/>
            <person name="Sun C."/>
            <person name="Schmutz J."/>
            <person name="Leebens-Mack J.H."/>
            <person name="Li F.W."/>
            <person name="Wang L."/>
        </authorList>
    </citation>
    <scope>NUCLEOTIDE SEQUENCE [LARGE SCALE GENOMIC DNA]</scope>
    <source>
        <strain evidence="2">cv. PW_Plant_1</strain>
    </source>
</reference>
<protein>
    <submittedName>
        <fullName evidence="1">Uncharacterized protein</fullName>
    </submittedName>
</protein>
<evidence type="ECO:0000313" key="2">
    <source>
        <dbReference type="Proteomes" id="UP001162992"/>
    </source>
</evidence>
<keyword evidence="2" id="KW-1185">Reference proteome</keyword>